<evidence type="ECO:0000313" key="7">
    <source>
        <dbReference type="EMBL" id="CAH3150303.1"/>
    </source>
</evidence>
<feature type="domain" description="ZP" evidence="6">
    <location>
        <begin position="214"/>
        <end position="463"/>
    </location>
</feature>
<keyword evidence="4" id="KW-1133">Transmembrane helix</keyword>
<feature type="chain" id="PRO_5046924454" description="ZP domain-containing protein" evidence="5">
    <location>
        <begin position="20"/>
        <end position="555"/>
    </location>
</feature>
<feature type="signal peptide" evidence="5">
    <location>
        <begin position="1"/>
        <end position="19"/>
    </location>
</feature>
<dbReference type="Gene3D" id="2.60.40.3210">
    <property type="entry name" value="Zona pellucida, ZP-N domain"/>
    <property type="match status" value="1"/>
</dbReference>
<evidence type="ECO:0000256" key="4">
    <source>
        <dbReference type="SAM" id="Phobius"/>
    </source>
</evidence>
<dbReference type="InterPro" id="IPR055356">
    <property type="entry name" value="ZP-N"/>
</dbReference>
<evidence type="ECO:0000256" key="2">
    <source>
        <dbReference type="ARBA" id="ARBA00023157"/>
    </source>
</evidence>
<keyword evidence="8" id="KW-1185">Reference proteome</keyword>
<sequence>MRTVSLLVTCLVFASVVRASEIKDEDPTVTVDGQPAPGDAPAKDTKRQEDELLEEKGNEEPLAKTTGDEKAPAKRNDKKNLVNGEDLKSEDLEEESTVTVDGLPSGLSEDEMDEPSEDSGPWVWKKHPFSWCTIGGRKFLSGRKGVPQTFAQCASECNKTRGCHAIEMWFAYNWNCYWCTKPELIRPYTNKRDLAYPVHVWTRVKKPPPAVNVTCEQNEMSISLPKALLKGLDREHLRLRDLSCGATETSTHFILSTNLTGCDTVKRHTKGFVCYMNKVEEIPIKPGQIITRIREVEIPFACYYSNMGVVSAVGLQVKSKKIVFSEKGFGKFVLVLDIFPTPRFELPYKKKDFPIVVPLRKILYVKVSVDTEDERLRVLAVDCWATPDPNPFSRGLRYDLIKDGCAVDNTVMDIRTLDKRMQKFKFEAFSFIGDNQFVYLHCKVLICNATDPNSRCAQGCVQRKRRAVATQVSKDEEVHVSQGPFMRGDDEEETKVEETVKDMSDTEKSGTFPTLVAAMAVVAAVCVMGVSYFAWNSRKRGAVRDYQRLTVTAED</sequence>
<dbReference type="PANTHER" id="PTHR14002:SF43">
    <property type="entry name" value="DELTA-LIKE PROTEIN"/>
    <property type="match status" value="1"/>
</dbReference>
<keyword evidence="1 5" id="KW-0732">Signal</keyword>
<dbReference type="EMBL" id="CALNXI010000989">
    <property type="protein sequence ID" value="CAH3150303.1"/>
    <property type="molecule type" value="Genomic_DNA"/>
</dbReference>
<dbReference type="PANTHER" id="PTHR14002">
    <property type="entry name" value="ENDOGLIN/TGF-BETA RECEPTOR TYPE III"/>
    <property type="match status" value="1"/>
</dbReference>
<evidence type="ECO:0000313" key="8">
    <source>
        <dbReference type="Proteomes" id="UP001159427"/>
    </source>
</evidence>
<gene>
    <name evidence="7" type="ORF">PEVE_00045182</name>
</gene>
<feature type="transmembrane region" description="Helical" evidence="4">
    <location>
        <begin position="512"/>
        <end position="535"/>
    </location>
</feature>
<dbReference type="Proteomes" id="UP001159427">
    <property type="component" value="Unassembled WGS sequence"/>
</dbReference>
<evidence type="ECO:0000256" key="5">
    <source>
        <dbReference type="SAM" id="SignalP"/>
    </source>
</evidence>
<accession>A0ABN8PT50</accession>
<reference evidence="7 8" key="1">
    <citation type="submission" date="2022-05" db="EMBL/GenBank/DDBJ databases">
        <authorList>
            <consortium name="Genoscope - CEA"/>
            <person name="William W."/>
        </authorList>
    </citation>
    <scope>NUCLEOTIDE SEQUENCE [LARGE SCALE GENOMIC DNA]</scope>
</reference>
<evidence type="ECO:0000256" key="3">
    <source>
        <dbReference type="SAM" id="MobiDB-lite"/>
    </source>
</evidence>
<name>A0ABN8PT50_9CNID</name>
<proteinExistence type="predicted"/>
<keyword evidence="4" id="KW-0472">Membrane</keyword>
<organism evidence="7 8">
    <name type="scientific">Porites evermanni</name>
    <dbReference type="NCBI Taxonomy" id="104178"/>
    <lineage>
        <taxon>Eukaryota</taxon>
        <taxon>Metazoa</taxon>
        <taxon>Cnidaria</taxon>
        <taxon>Anthozoa</taxon>
        <taxon>Hexacorallia</taxon>
        <taxon>Scleractinia</taxon>
        <taxon>Fungiina</taxon>
        <taxon>Poritidae</taxon>
        <taxon>Porites</taxon>
    </lineage>
</organism>
<dbReference type="Pfam" id="PF23344">
    <property type="entry name" value="ZP-N"/>
    <property type="match status" value="1"/>
</dbReference>
<protein>
    <recommendedName>
        <fullName evidence="6">ZP domain-containing protein</fullName>
    </recommendedName>
</protein>
<dbReference type="InterPro" id="IPR042235">
    <property type="entry name" value="ZP-C_dom"/>
</dbReference>
<feature type="compositionally biased region" description="Acidic residues" evidence="3">
    <location>
        <begin position="108"/>
        <end position="117"/>
    </location>
</feature>
<keyword evidence="4" id="KW-0812">Transmembrane</keyword>
<keyword evidence="2" id="KW-1015">Disulfide bond</keyword>
<evidence type="ECO:0000256" key="1">
    <source>
        <dbReference type="ARBA" id="ARBA00022729"/>
    </source>
</evidence>
<dbReference type="Gene3D" id="2.60.40.4100">
    <property type="entry name" value="Zona pellucida, ZP-C domain"/>
    <property type="match status" value="1"/>
</dbReference>
<evidence type="ECO:0000259" key="6">
    <source>
        <dbReference type="PROSITE" id="PS51034"/>
    </source>
</evidence>
<dbReference type="SMART" id="SM00241">
    <property type="entry name" value="ZP"/>
    <property type="match status" value="1"/>
</dbReference>
<dbReference type="Pfam" id="PF00100">
    <property type="entry name" value="Zona_pellucida"/>
    <property type="match status" value="1"/>
</dbReference>
<dbReference type="PROSITE" id="PS51034">
    <property type="entry name" value="ZP_2"/>
    <property type="match status" value="1"/>
</dbReference>
<comment type="caution">
    <text evidence="7">The sequence shown here is derived from an EMBL/GenBank/DDBJ whole genome shotgun (WGS) entry which is preliminary data.</text>
</comment>
<dbReference type="InterPro" id="IPR055355">
    <property type="entry name" value="ZP-C"/>
</dbReference>
<dbReference type="InterPro" id="IPR001507">
    <property type="entry name" value="ZP_dom"/>
</dbReference>
<feature type="region of interest" description="Disordered" evidence="3">
    <location>
        <begin position="25"/>
        <end position="121"/>
    </location>
</feature>
<feature type="compositionally biased region" description="Basic and acidic residues" evidence="3">
    <location>
        <begin position="41"/>
        <end position="90"/>
    </location>
</feature>